<feature type="region of interest" description="Disordered" evidence="1">
    <location>
        <begin position="189"/>
        <end position="236"/>
    </location>
</feature>
<accession>A0A4P9VVE6</accession>
<feature type="compositionally biased region" description="Low complexity" evidence="1">
    <location>
        <begin position="190"/>
        <end position="208"/>
    </location>
</feature>
<dbReference type="InterPro" id="IPR006608">
    <property type="entry name" value="CC2D1A/B_DM14"/>
</dbReference>
<evidence type="ECO:0000313" key="4">
    <source>
        <dbReference type="Proteomes" id="UP000269721"/>
    </source>
</evidence>
<reference evidence="4" key="1">
    <citation type="journal article" date="2018" name="Nat. Microbiol.">
        <title>Leveraging single-cell genomics to expand the fungal tree of life.</title>
        <authorList>
            <person name="Ahrendt S.R."/>
            <person name="Quandt C.A."/>
            <person name="Ciobanu D."/>
            <person name="Clum A."/>
            <person name="Salamov A."/>
            <person name="Andreopoulos B."/>
            <person name="Cheng J.F."/>
            <person name="Woyke T."/>
            <person name="Pelin A."/>
            <person name="Henrissat B."/>
            <person name="Reynolds N.K."/>
            <person name="Benny G.L."/>
            <person name="Smith M.E."/>
            <person name="James T.Y."/>
            <person name="Grigoriev I.V."/>
        </authorList>
    </citation>
    <scope>NUCLEOTIDE SEQUENCE [LARGE SCALE GENOMIC DNA]</scope>
</reference>
<dbReference type="OrthoDB" id="19996at2759"/>
<feature type="region of interest" description="Disordered" evidence="1">
    <location>
        <begin position="58"/>
        <end position="100"/>
    </location>
</feature>
<proteinExistence type="predicted"/>
<evidence type="ECO:0000313" key="3">
    <source>
        <dbReference type="EMBL" id="RKO83614.1"/>
    </source>
</evidence>
<name>A0A4P9VVE6_9FUNG</name>
<keyword evidence="4" id="KW-1185">Reference proteome</keyword>
<feature type="compositionally biased region" description="Acidic residues" evidence="1">
    <location>
        <begin position="214"/>
        <end position="231"/>
    </location>
</feature>
<feature type="compositionally biased region" description="Pro residues" evidence="1">
    <location>
        <begin position="429"/>
        <end position="446"/>
    </location>
</feature>
<dbReference type="InterPro" id="IPR039725">
    <property type="entry name" value="CC2D1A/B"/>
</dbReference>
<dbReference type="Proteomes" id="UP000269721">
    <property type="component" value="Unassembled WGS sequence"/>
</dbReference>
<feature type="domain" description="DM14" evidence="2">
    <location>
        <begin position="373"/>
        <end position="439"/>
    </location>
</feature>
<dbReference type="EMBL" id="ML001032">
    <property type="protein sequence ID" value="RKO83614.1"/>
    <property type="molecule type" value="Genomic_DNA"/>
</dbReference>
<protein>
    <recommendedName>
        <fullName evidence="2">DM14 domain-containing protein</fullName>
    </recommendedName>
</protein>
<feature type="non-terminal residue" evidence="3">
    <location>
        <position position="488"/>
    </location>
</feature>
<dbReference type="GO" id="GO:0001227">
    <property type="term" value="F:DNA-binding transcription repressor activity, RNA polymerase II-specific"/>
    <property type="evidence" value="ECO:0007669"/>
    <property type="project" value="InterPro"/>
</dbReference>
<dbReference type="AlphaFoldDB" id="A0A4P9VVE6"/>
<feature type="compositionally biased region" description="Acidic residues" evidence="1">
    <location>
        <begin position="85"/>
        <end position="98"/>
    </location>
</feature>
<feature type="region of interest" description="Disordered" evidence="1">
    <location>
        <begin position="424"/>
        <end position="488"/>
    </location>
</feature>
<feature type="compositionally biased region" description="Low complexity" evidence="1">
    <location>
        <begin position="113"/>
        <end position="125"/>
    </location>
</feature>
<organism evidence="3 4">
    <name type="scientific">Blyttiomyces helicus</name>
    <dbReference type="NCBI Taxonomy" id="388810"/>
    <lineage>
        <taxon>Eukaryota</taxon>
        <taxon>Fungi</taxon>
        <taxon>Fungi incertae sedis</taxon>
        <taxon>Chytridiomycota</taxon>
        <taxon>Chytridiomycota incertae sedis</taxon>
        <taxon>Chytridiomycetes</taxon>
        <taxon>Chytridiomycetes incertae sedis</taxon>
        <taxon>Blyttiomyces</taxon>
    </lineage>
</organism>
<dbReference type="SMART" id="SM00685">
    <property type="entry name" value="DM14"/>
    <property type="match status" value="1"/>
</dbReference>
<gene>
    <name evidence="3" type="ORF">BDK51DRAFT_38922</name>
</gene>
<evidence type="ECO:0000256" key="1">
    <source>
        <dbReference type="SAM" id="MobiDB-lite"/>
    </source>
</evidence>
<dbReference type="PANTHER" id="PTHR13076">
    <property type="entry name" value="COILED-COIL AND C2 DOMAIN-CONTAINING PROTEIN 1-LIKE"/>
    <property type="match status" value="1"/>
</dbReference>
<sequence length="488" mass="51034">MGPFAAPTRRYPSQDSVALLTNRTVGSRPRQRHILSLIAHSLLPPQAVAPQNIQDAMWGFGSSSKKKPPPEPARPRRKSPFDFDLGTDPDIDVDESGLDDPALLAELHSLTRDSAPPARAASPKKQPAPKPAPAAKPAVADVDVDAIVASLPGIDDAEADVDVQFDESDMNDPDLLAALNAVIGHEPMADADTAASPPSPTAPTFLPAPTAPEPEPEPETEPEPTEEDDTVPLEFKLKSSDPVVLAKYVQLEKIRAVNRKRGGDREGALECLRASKALEGRLAEVTANPDALPPKRVVASEVPVSVAPAAAPRAAVAVKPPTLEPAPVILPAPIPVPILEPAPAPAPVLVSSSTPSPIVTQIPSPATSAAIDLDTLKRRQLEYKVAALASKKENDLTRARQLLGISKTMQEAIDRVAVGGALPDDFVLPVPPSEAPAPVPASPAPVPESASPSTRKPTVRSPQTPPPPKAPLGIAPGETFDLIDSPST</sequence>
<feature type="region of interest" description="Disordered" evidence="1">
    <location>
        <begin position="113"/>
        <end position="137"/>
    </location>
</feature>
<evidence type="ECO:0000259" key="2">
    <source>
        <dbReference type="SMART" id="SM00685"/>
    </source>
</evidence>
<dbReference type="PANTHER" id="PTHR13076:SF9">
    <property type="entry name" value="COILED-COIL AND C2 DOMAIN-CONTAINING PROTEIN 1-LIKE"/>
    <property type="match status" value="1"/>
</dbReference>